<feature type="non-terminal residue" evidence="1">
    <location>
        <position position="1"/>
    </location>
</feature>
<dbReference type="STRING" id="411473.RUMCAL_02796"/>
<proteinExistence type="predicted"/>
<keyword evidence="2" id="KW-1185">Reference proteome</keyword>
<gene>
    <name evidence="1" type="ORF">RUMCAL_02796</name>
</gene>
<dbReference type="HOGENOM" id="CLU_3037322_0_0_9"/>
<name>U2JWL1_9FIRM</name>
<sequence>CRTIFVRYCLECSEQTVGSVKDSRSRFHLERLFLFSCDNTAQSPPDGFVRCCHG</sequence>
<reference evidence="1 2" key="1">
    <citation type="submission" date="2013-07" db="EMBL/GenBank/DDBJ databases">
        <authorList>
            <person name="Weinstock G."/>
            <person name="Sodergren E."/>
            <person name="Wylie T."/>
            <person name="Fulton L."/>
            <person name="Fulton R."/>
            <person name="Fronick C."/>
            <person name="O'Laughlin M."/>
            <person name="Godfrey J."/>
            <person name="Miner T."/>
            <person name="Herter B."/>
            <person name="Appelbaum E."/>
            <person name="Cordes M."/>
            <person name="Lek S."/>
            <person name="Wollam A."/>
            <person name="Pepin K.H."/>
            <person name="Palsikar V.B."/>
            <person name="Mitreva M."/>
            <person name="Wilson R.K."/>
        </authorList>
    </citation>
    <scope>NUCLEOTIDE SEQUENCE [LARGE SCALE GENOMIC DNA]</scope>
    <source>
        <strain evidence="1 2">ATCC 27760</strain>
    </source>
</reference>
<organism evidence="1 2">
    <name type="scientific">Ruminococcus callidus ATCC 27760</name>
    <dbReference type="NCBI Taxonomy" id="411473"/>
    <lineage>
        <taxon>Bacteria</taxon>
        <taxon>Bacillati</taxon>
        <taxon>Bacillota</taxon>
        <taxon>Clostridia</taxon>
        <taxon>Eubacteriales</taxon>
        <taxon>Oscillospiraceae</taxon>
        <taxon>Ruminococcus</taxon>
    </lineage>
</organism>
<comment type="caution">
    <text evidence="1">The sequence shown here is derived from an EMBL/GenBank/DDBJ whole genome shotgun (WGS) entry which is preliminary data.</text>
</comment>
<dbReference type="EMBL" id="AWVF01000353">
    <property type="protein sequence ID" value="ERJ90666.1"/>
    <property type="molecule type" value="Genomic_DNA"/>
</dbReference>
<dbReference type="AlphaFoldDB" id="U2JWL1"/>
<dbReference type="Proteomes" id="UP000016662">
    <property type="component" value="Unassembled WGS sequence"/>
</dbReference>
<accession>U2JWL1</accession>
<evidence type="ECO:0000313" key="1">
    <source>
        <dbReference type="EMBL" id="ERJ90666.1"/>
    </source>
</evidence>
<protein>
    <submittedName>
        <fullName evidence="1">Uncharacterized protein</fullName>
    </submittedName>
</protein>
<evidence type="ECO:0000313" key="2">
    <source>
        <dbReference type="Proteomes" id="UP000016662"/>
    </source>
</evidence>